<dbReference type="InterPro" id="IPR011467">
    <property type="entry name" value="DUF1573"/>
</dbReference>
<name>A0A5J4RCT8_9ZZZZ</name>
<evidence type="ECO:0000313" key="1">
    <source>
        <dbReference type="EMBL" id="KAA6331896.1"/>
    </source>
</evidence>
<dbReference type="PANTHER" id="PTHR37833:SF1">
    <property type="entry name" value="SIGNAL PEPTIDE PROTEIN"/>
    <property type="match status" value="1"/>
</dbReference>
<dbReference type="EMBL" id="SNRY01001310">
    <property type="protein sequence ID" value="KAA6331896.1"/>
    <property type="molecule type" value="Genomic_DNA"/>
</dbReference>
<comment type="caution">
    <text evidence="1">The sequence shown here is derived from an EMBL/GenBank/DDBJ whole genome shotgun (WGS) entry which is preliminary data.</text>
</comment>
<dbReference type="PROSITE" id="PS51257">
    <property type="entry name" value="PROKAR_LIPOPROTEIN"/>
    <property type="match status" value="1"/>
</dbReference>
<dbReference type="Pfam" id="PF07610">
    <property type="entry name" value="DUF1573"/>
    <property type="match status" value="1"/>
</dbReference>
<accession>A0A5J4RCT8</accession>
<dbReference type="PANTHER" id="PTHR37833">
    <property type="entry name" value="LIPOPROTEIN-RELATED"/>
    <property type="match status" value="1"/>
</dbReference>
<dbReference type="AlphaFoldDB" id="A0A5J4RCT8"/>
<dbReference type="Gene3D" id="2.60.40.10">
    <property type="entry name" value="Immunoglobulins"/>
    <property type="match status" value="1"/>
</dbReference>
<protein>
    <recommendedName>
        <fullName evidence="2">DUF1573 domain-containing protein</fullName>
    </recommendedName>
</protein>
<sequence length="148" mass="16509">MFKENSSFVNYSLKKRKDMKKTILFSIIALIIGCNKLSAQNEAEIKFDTLIHNFGTFSEKTPVVSYEFRFTNTGKSLLIIHQAVASCGCTVAEFNKKPIATGGTGTIKVTYNGTGKLPGYFKKSVTLRTNSKTEMIRLYIEGTMEAKK</sequence>
<dbReference type="InterPro" id="IPR013783">
    <property type="entry name" value="Ig-like_fold"/>
</dbReference>
<reference evidence="1" key="1">
    <citation type="submission" date="2019-03" db="EMBL/GenBank/DDBJ databases">
        <title>Single cell metagenomics reveals metabolic interactions within the superorganism composed of flagellate Streblomastix strix and complex community of Bacteroidetes bacteria on its surface.</title>
        <authorList>
            <person name="Treitli S.C."/>
            <person name="Kolisko M."/>
            <person name="Husnik F."/>
            <person name="Keeling P."/>
            <person name="Hampl V."/>
        </authorList>
    </citation>
    <scope>NUCLEOTIDE SEQUENCE</scope>
    <source>
        <strain evidence="1">STM</strain>
    </source>
</reference>
<proteinExistence type="predicted"/>
<evidence type="ECO:0008006" key="2">
    <source>
        <dbReference type="Google" id="ProtNLM"/>
    </source>
</evidence>
<organism evidence="1">
    <name type="scientific">termite gut metagenome</name>
    <dbReference type="NCBI Taxonomy" id="433724"/>
    <lineage>
        <taxon>unclassified sequences</taxon>
        <taxon>metagenomes</taxon>
        <taxon>organismal metagenomes</taxon>
    </lineage>
</organism>
<gene>
    <name evidence="1" type="ORF">EZS27_019546</name>
</gene>